<evidence type="ECO:0000313" key="3">
    <source>
        <dbReference type="Proteomes" id="UP000189818"/>
    </source>
</evidence>
<keyword evidence="3" id="KW-1185">Reference proteome</keyword>
<dbReference type="PRINTS" id="PR00114">
    <property type="entry name" value="STPHPHTASE"/>
</dbReference>
<dbReference type="InterPro" id="IPR050126">
    <property type="entry name" value="Ap4A_hydrolase"/>
</dbReference>
<dbReference type="InterPro" id="IPR004843">
    <property type="entry name" value="Calcineurin-like_PHP"/>
</dbReference>
<feature type="domain" description="Calcineurin-like phosphoesterase" evidence="1">
    <location>
        <begin position="38"/>
        <end position="229"/>
    </location>
</feature>
<dbReference type="STRING" id="439228.SAMN06295920_102428"/>
<dbReference type="SUPFAM" id="SSF56300">
    <property type="entry name" value="Metallo-dependent phosphatases"/>
    <property type="match status" value="1"/>
</dbReference>
<dbReference type="GO" id="GO:0110154">
    <property type="term" value="P:RNA decapping"/>
    <property type="evidence" value="ECO:0007669"/>
    <property type="project" value="TreeGrafter"/>
</dbReference>
<dbReference type="PANTHER" id="PTHR42850:SF4">
    <property type="entry name" value="ZINC-DEPENDENT ENDOPOLYPHOSPHATASE"/>
    <property type="match status" value="1"/>
</dbReference>
<gene>
    <name evidence="2" type="ORF">SAMN06295920_102428</name>
</gene>
<dbReference type="GO" id="GO:0016791">
    <property type="term" value="F:phosphatase activity"/>
    <property type="evidence" value="ECO:0007669"/>
    <property type="project" value="TreeGrafter"/>
</dbReference>
<evidence type="ECO:0000259" key="1">
    <source>
        <dbReference type="Pfam" id="PF00149"/>
    </source>
</evidence>
<accession>A0A1T5B324</accession>
<dbReference type="GO" id="GO:0008803">
    <property type="term" value="F:bis(5'-nucleosyl)-tetraphosphatase (symmetrical) activity"/>
    <property type="evidence" value="ECO:0007669"/>
    <property type="project" value="TreeGrafter"/>
</dbReference>
<dbReference type="AlphaFoldDB" id="A0A1T5B324"/>
<proteinExistence type="predicted"/>
<dbReference type="Pfam" id="PF00149">
    <property type="entry name" value="Metallophos"/>
    <property type="match status" value="1"/>
</dbReference>
<dbReference type="GO" id="GO:0005737">
    <property type="term" value="C:cytoplasm"/>
    <property type="evidence" value="ECO:0007669"/>
    <property type="project" value="TreeGrafter"/>
</dbReference>
<dbReference type="PANTHER" id="PTHR42850">
    <property type="entry name" value="METALLOPHOSPHOESTERASE"/>
    <property type="match status" value="1"/>
</dbReference>
<reference evidence="3" key="1">
    <citation type="submission" date="2017-02" db="EMBL/GenBank/DDBJ databases">
        <authorList>
            <person name="Varghese N."/>
            <person name="Submissions S."/>
        </authorList>
    </citation>
    <scope>NUCLEOTIDE SEQUENCE [LARGE SCALE GENOMIC DNA]</scope>
    <source>
        <strain evidence="3">UM2</strain>
    </source>
</reference>
<protein>
    <submittedName>
        <fullName evidence="2">Serine/threonine protein phosphatase 1</fullName>
    </submittedName>
</protein>
<dbReference type="Gene3D" id="3.60.21.10">
    <property type="match status" value="1"/>
</dbReference>
<dbReference type="RefSeq" id="WP_235862606.1">
    <property type="nucleotide sequence ID" value="NZ_FUYM01000002.1"/>
</dbReference>
<dbReference type="InterPro" id="IPR006186">
    <property type="entry name" value="Ser/Thr-sp_prot-phosphatase"/>
</dbReference>
<dbReference type="CDD" id="cd00144">
    <property type="entry name" value="MPP_PPP_family"/>
    <property type="match status" value="1"/>
</dbReference>
<name>A0A1T5B324_9SPHN</name>
<evidence type="ECO:0000313" key="2">
    <source>
        <dbReference type="EMBL" id="SKB41370.1"/>
    </source>
</evidence>
<organism evidence="2 3">
    <name type="scientific">Rhizorhabdus histidinilytica</name>
    <dbReference type="NCBI Taxonomy" id="439228"/>
    <lineage>
        <taxon>Bacteria</taxon>
        <taxon>Pseudomonadati</taxon>
        <taxon>Pseudomonadota</taxon>
        <taxon>Alphaproteobacteria</taxon>
        <taxon>Sphingomonadales</taxon>
        <taxon>Sphingomonadaceae</taxon>
        <taxon>Rhizorhabdus</taxon>
    </lineage>
</organism>
<dbReference type="Proteomes" id="UP000189818">
    <property type="component" value="Unassembled WGS sequence"/>
</dbReference>
<sequence length="280" mass="31050">MNQPGLDQGGDRGWRQRMNTLTARRADANRPQVPAGQRVYAVGDVHGRLDLLLPLLAHIRDDIAARSEADNHVVLLGDLVDRGPYSAETVEYAISGLPGFATFHILMGNHEEAMLRALDPQDDQSQNLWLKFGGYETLASYGVPVATLGEELPPAETLRRYIPERHRQFLEGLPDAIRFGDYVLVHAGVRPGVPLEEQDPKDMRWIRQEFLDHKGDHGAFIVHGHSISTEPDIQPNRMGIDTGAYRSGTLTALGLEGDRRWLLRASVVDGEVQTKLSSLG</sequence>
<dbReference type="InterPro" id="IPR029052">
    <property type="entry name" value="Metallo-depent_PP-like"/>
</dbReference>
<dbReference type="EMBL" id="FUYM01000002">
    <property type="protein sequence ID" value="SKB41370.1"/>
    <property type="molecule type" value="Genomic_DNA"/>
</dbReference>